<reference evidence="1 2" key="1">
    <citation type="journal article" date="2019" name="Sci. Rep.">
        <title>Orb-weaving spider Araneus ventricosus genome elucidates the spidroin gene catalogue.</title>
        <authorList>
            <person name="Kono N."/>
            <person name="Nakamura H."/>
            <person name="Ohtoshi R."/>
            <person name="Moran D.A.P."/>
            <person name="Shinohara A."/>
            <person name="Yoshida Y."/>
            <person name="Fujiwara M."/>
            <person name="Mori M."/>
            <person name="Tomita M."/>
            <person name="Arakawa K."/>
        </authorList>
    </citation>
    <scope>NUCLEOTIDE SEQUENCE [LARGE SCALE GENOMIC DNA]</scope>
</reference>
<keyword evidence="2" id="KW-1185">Reference proteome</keyword>
<evidence type="ECO:0000313" key="1">
    <source>
        <dbReference type="EMBL" id="GBL99723.1"/>
    </source>
</evidence>
<dbReference type="Proteomes" id="UP000499080">
    <property type="component" value="Unassembled WGS sequence"/>
</dbReference>
<organism evidence="1 2">
    <name type="scientific">Araneus ventricosus</name>
    <name type="common">Orbweaver spider</name>
    <name type="synonym">Epeira ventricosa</name>
    <dbReference type="NCBI Taxonomy" id="182803"/>
    <lineage>
        <taxon>Eukaryota</taxon>
        <taxon>Metazoa</taxon>
        <taxon>Ecdysozoa</taxon>
        <taxon>Arthropoda</taxon>
        <taxon>Chelicerata</taxon>
        <taxon>Arachnida</taxon>
        <taxon>Araneae</taxon>
        <taxon>Araneomorphae</taxon>
        <taxon>Entelegynae</taxon>
        <taxon>Araneoidea</taxon>
        <taxon>Araneidae</taxon>
        <taxon>Araneus</taxon>
    </lineage>
</organism>
<dbReference type="OrthoDB" id="8658262at2759"/>
<dbReference type="EMBL" id="BGPR01162107">
    <property type="protein sequence ID" value="GBL99723.1"/>
    <property type="molecule type" value="Genomic_DNA"/>
</dbReference>
<gene>
    <name evidence="1" type="ORF">AVEN_264640_1</name>
</gene>
<feature type="non-terminal residue" evidence="1">
    <location>
        <position position="1"/>
    </location>
</feature>
<protein>
    <submittedName>
        <fullName evidence="1">Uncharacterized protein</fullName>
    </submittedName>
</protein>
<name>A0A4Y2C6Q3_ARAVE</name>
<evidence type="ECO:0000313" key="2">
    <source>
        <dbReference type="Proteomes" id="UP000499080"/>
    </source>
</evidence>
<accession>A0A4Y2C6Q3</accession>
<comment type="caution">
    <text evidence="1">The sequence shown here is derived from an EMBL/GenBank/DDBJ whole genome shotgun (WGS) entry which is preliminary data.</text>
</comment>
<dbReference type="AlphaFoldDB" id="A0A4Y2C6Q3"/>
<proteinExistence type="predicted"/>
<sequence>IRGSQPVVRVPLGVRKGPAGGMRNLSCPALTASLRELASQIPQLKKDIQEGLLKMLSVVLMRRSLRHPGMPKHLANQAPSSGHGLDWPYVKSGSAYDGALSSRINDINKQHEEFIQNFVVQNQRYLLKNIN</sequence>